<dbReference type="Pfam" id="PF00494">
    <property type="entry name" value="SQS_PSY"/>
    <property type="match status" value="1"/>
</dbReference>
<reference evidence="1 2" key="1">
    <citation type="submission" date="2024-10" db="EMBL/GenBank/DDBJ databases">
        <authorList>
            <person name="Deangelis K."/>
            <person name="Huntemann M."/>
            <person name="Clum A."/>
            <person name="Wang J."/>
            <person name="Palaniappan K."/>
            <person name="Ritter S."/>
            <person name="Chen I.-M."/>
            <person name="Stamatis D."/>
            <person name="Reddy T."/>
            <person name="O'Malley R."/>
            <person name="Daum C."/>
            <person name="Ng V."/>
            <person name="Ivanova N."/>
            <person name="Kyrpides N."/>
            <person name="Woyke T."/>
        </authorList>
    </citation>
    <scope>NUCLEOTIDE SEQUENCE [LARGE SCALE GENOMIC DNA]</scope>
    <source>
        <strain evidence="1 2">GAS97</strain>
    </source>
</reference>
<dbReference type="SFLD" id="SFLDG01018">
    <property type="entry name" value="Squalene/Phytoene_Synthase_Lik"/>
    <property type="match status" value="1"/>
</dbReference>
<dbReference type="Proteomes" id="UP001620514">
    <property type="component" value="Unassembled WGS sequence"/>
</dbReference>
<dbReference type="EMBL" id="JBIYDN010000017">
    <property type="protein sequence ID" value="MFK4445102.1"/>
    <property type="molecule type" value="Genomic_DNA"/>
</dbReference>
<comment type="caution">
    <text evidence="1">The sequence shown here is derived from an EMBL/GenBank/DDBJ whole genome shotgun (WGS) entry which is preliminary data.</text>
</comment>
<dbReference type="CDD" id="cd00683">
    <property type="entry name" value="Trans_IPPS_HH"/>
    <property type="match status" value="1"/>
</dbReference>
<dbReference type="SFLD" id="SFLDS00005">
    <property type="entry name" value="Isoprenoid_Synthase_Type_I"/>
    <property type="match status" value="1"/>
</dbReference>
<dbReference type="InterPro" id="IPR044843">
    <property type="entry name" value="Trans_IPPS_bact-type"/>
</dbReference>
<evidence type="ECO:0000313" key="1">
    <source>
        <dbReference type="EMBL" id="MFK4445102.1"/>
    </source>
</evidence>
<dbReference type="InterPro" id="IPR002060">
    <property type="entry name" value="Squ/phyt_synthse"/>
</dbReference>
<sequence length="362" mass="40712">MSAPDSLGVRVWTLLQPVFGQRTTRIYTVQSRCAYPTFSPLCEQNVVTRQRPCTYDLRVSMSIQASPRRVEYLDRVMEVDHYENFPVASVLLPKRLRAPVGVIYHVARTADDIADEGVFEAAERHARLADFRAGLDAVAAGEPAPVHPMLFEKLAGTVAQYGLPLGPFYDLVSAFDQDIDTTRYADWSALMDYCRRSANPVGRLMLHLFDAGTPENLADSDAICTALQLINFWQDVGIDWKKSRIYLPLSDLERFGVTERHIDEQICDDAWRALMRHEVDHARAMIVGGAPLAVRMPGRFGLELCSVVHGGLRILEKIEQADYDVFRKRPVLKGPDWVVIGARSLAMRLRGRVGVQLRSVES</sequence>
<protein>
    <submittedName>
        <fullName evidence="1">Squalene synthase HpnC</fullName>
    </submittedName>
</protein>
<gene>
    <name evidence="1" type="ORF">ABH943_005124</name>
</gene>
<dbReference type="Gene3D" id="1.10.600.10">
    <property type="entry name" value="Farnesyl Diphosphate Synthase"/>
    <property type="match status" value="1"/>
</dbReference>
<dbReference type="InterPro" id="IPR033904">
    <property type="entry name" value="Trans_IPPS_HH"/>
</dbReference>
<dbReference type="NCBIfam" id="TIGR03464">
    <property type="entry name" value="HpnC"/>
    <property type="match status" value="1"/>
</dbReference>
<keyword evidence="2" id="KW-1185">Reference proteome</keyword>
<organism evidence="1 2">
    <name type="scientific">Caballeronia udeis</name>
    <dbReference type="NCBI Taxonomy" id="1232866"/>
    <lineage>
        <taxon>Bacteria</taxon>
        <taxon>Pseudomonadati</taxon>
        <taxon>Pseudomonadota</taxon>
        <taxon>Betaproteobacteria</taxon>
        <taxon>Burkholderiales</taxon>
        <taxon>Burkholderiaceae</taxon>
        <taxon>Caballeronia</taxon>
    </lineage>
</organism>
<evidence type="ECO:0000313" key="2">
    <source>
        <dbReference type="Proteomes" id="UP001620514"/>
    </source>
</evidence>
<name>A0ABW8MN44_9BURK</name>
<dbReference type="SUPFAM" id="SSF48576">
    <property type="entry name" value="Terpenoid synthases"/>
    <property type="match status" value="1"/>
</dbReference>
<dbReference type="SFLD" id="SFLDG01212">
    <property type="entry name" value="Phytoene_synthase_like"/>
    <property type="match status" value="1"/>
</dbReference>
<reference evidence="1 2" key="2">
    <citation type="submission" date="2024-11" db="EMBL/GenBank/DDBJ databases">
        <title>Using genomics to understand microbial adaptation to soil warming.</title>
        <authorList>
            <person name="Deangelis K.M. PhD."/>
        </authorList>
    </citation>
    <scope>NUCLEOTIDE SEQUENCE [LARGE SCALE GENOMIC DNA]</scope>
    <source>
        <strain evidence="1 2">GAS97</strain>
    </source>
</reference>
<proteinExistence type="predicted"/>
<accession>A0ABW8MN44</accession>
<dbReference type="InterPro" id="IPR017827">
    <property type="entry name" value="HSQ_synthase_HpnC"/>
</dbReference>
<dbReference type="InterPro" id="IPR008949">
    <property type="entry name" value="Isoprenoid_synthase_dom_sf"/>
</dbReference>
<dbReference type="PANTHER" id="PTHR31480">
    <property type="entry name" value="BIFUNCTIONAL LYCOPENE CYCLASE/PHYTOENE SYNTHASE"/>
    <property type="match status" value="1"/>
</dbReference>